<gene>
    <name evidence="8" type="ORF">CDCA_CDCA19G4648</name>
</gene>
<dbReference type="InterPro" id="IPR000433">
    <property type="entry name" value="Znf_ZZ"/>
</dbReference>
<keyword evidence="2 4" id="KW-0863">Zinc-finger</keyword>
<dbReference type="EMBL" id="JANCYW010000019">
    <property type="protein sequence ID" value="KAK4538623.1"/>
    <property type="molecule type" value="Genomic_DNA"/>
</dbReference>
<dbReference type="SUPFAM" id="SSF53335">
    <property type="entry name" value="S-adenosyl-L-methionine-dependent methyltransferases"/>
    <property type="match status" value="1"/>
</dbReference>
<evidence type="ECO:0000256" key="4">
    <source>
        <dbReference type="PROSITE-ProRule" id="PRU00228"/>
    </source>
</evidence>
<protein>
    <recommendedName>
        <fullName evidence="7">ZZ-type domain-containing protein</fullName>
    </recommendedName>
</protein>
<evidence type="ECO:0000256" key="5">
    <source>
        <dbReference type="PROSITE-ProRule" id="PRU00489"/>
    </source>
</evidence>
<dbReference type="SMART" id="SM00291">
    <property type="entry name" value="ZnF_ZZ"/>
    <property type="match status" value="4"/>
</dbReference>
<dbReference type="GO" id="GO:0008168">
    <property type="term" value="F:methyltransferase activity"/>
    <property type="evidence" value="ECO:0007669"/>
    <property type="project" value="TreeGrafter"/>
</dbReference>
<evidence type="ECO:0000256" key="1">
    <source>
        <dbReference type="ARBA" id="ARBA00022723"/>
    </source>
</evidence>
<feature type="region of interest" description="Disordered" evidence="6">
    <location>
        <begin position="591"/>
        <end position="614"/>
    </location>
</feature>
<evidence type="ECO:0000313" key="9">
    <source>
        <dbReference type="Proteomes" id="UP001301350"/>
    </source>
</evidence>
<dbReference type="Proteomes" id="UP001301350">
    <property type="component" value="Unassembled WGS sequence"/>
</dbReference>
<evidence type="ECO:0000259" key="7">
    <source>
        <dbReference type="PROSITE" id="PS50135"/>
    </source>
</evidence>
<evidence type="ECO:0000256" key="6">
    <source>
        <dbReference type="SAM" id="MobiDB-lite"/>
    </source>
</evidence>
<dbReference type="InterPro" id="IPR007757">
    <property type="entry name" value="MT-A70-like"/>
</dbReference>
<dbReference type="Pfam" id="PF05063">
    <property type="entry name" value="MT-A70"/>
    <property type="match status" value="1"/>
</dbReference>
<dbReference type="Pfam" id="PF00569">
    <property type="entry name" value="ZZ"/>
    <property type="match status" value="3"/>
</dbReference>
<dbReference type="GO" id="GO:0005634">
    <property type="term" value="C:nucleus"/>
    <property type="evidence" value="ECO:0007669"/>
    <property type="project" value="TreeGrafter"/>
</dbReference>
<proteinExistence type="inferred from homology"/>
<name>A0AAV9J3L9_CYACA</name>
<dbReference type="GO" id="GO:0008270">
    <property type="term" value="F:zinc ion binding"/>
    <property type="evidence" value="ECO:0007669"/>
    <property type="project" value="UniProtKB-KW"/>
</dbReference>
<dbReference type="InterPro" id="IPR043145">
    <property type="entry name" value="Znf_ZZ_sf"/>
</dbReference>
<dbReference type="Gene3D" id="3.40.50.150">
    <property type="entry name" value="Vaccinia Virus protein VP39"/>
    <property type="match status" value="1"/>
</dbReference>
<dbReference type="PROSITE" id="PS51143">
    <property type="entry name" value="MT_A70"/>
    <property type="match status" value="1"/>
</dbReference>
<sequence length="614" mass="69280">MTRRRPLDPDRALALRLFEEEKAASRRQRTAAVREAHVLEEAPAPVEVPAEPLLEGVDAYLSLCQTRKRVRVAVCQSAKPAHNVYESYRCVSREVSRADDVAESVASRQGGEERLSVPILELEAIAAPPCNVWTSANTSTRSVARGAREQLKRLGSGFYINCDLRYFNLEYLRACVGNFDVVLVDPPWRIAGGQRTSAPNRPMFTNNRWGVNYDTLSNQEILDILVECLASRGLCFLWVVSSQLGAGLECLQKWGYDYIDKITWVKKKRRKLHVSHGYHFLHSTETCVVGIKRPFEFLGKITNDVIFADVREKSRKPDELYHIIEAMLPGARKIELFARNHNLRRGWLSLGNELGEHFVDWYNEIHCNMCGNGIQLGQKRFKSRRKANCDLCASCVREAATAGAADLSDWFEMANALDEPVYHEYFECNRCGTCPIWGTRFHADPDTDLCEQCVDERLLEFDAGGDQTGVFQGWTAIEAPVCAGQLPVHRYVRCKSCLQCPIIGYRFVCRECDGTSLCQKCFFSQKCPQRHEADHEMEIVIDPDAGVHKHVKCDGCGTQPIVGTRYKCDSCYNYDVCQTCYEAQARSSPDADGAPPNSHPTHRPSHTFSKVTCS</sequence>
<dbReference type="PROSITE" id="PS01357">
    <property type="entry name" value="ZF_ZZ_1"/>
    <property type="match status" value="1"/>
</dbReference>
<evidence type="ECO:0000256" key="3">
    <source>
        <dbReference type="ARBA" id="ARBA00022833"/>
    </source>
</evidence>
<dbReference type="SUPFAM" id="SSF57850">
    <property type="entry name" value="RING/U-box"/>
    <property type="match status" value="3"/>
</dbReference>
<dbReference type="PANTHER" id="PTHR12829">
    <property type="entry name" value="N6-ADENOSINE-METHYLTRANSFERASE"/>
    <property type="match status" value="1"/>
</dbReference>
<comment type="similarity">
    <text evidence="5">Belongs to the MT-A70-like family.</text>
</comment>
<dbReference type="InterPro" id="IPR029063">
    <property type="entry name" value="SAM-dependent_MTases_sf"/>
</dbReference>
<comment type="caution">
    <text evidence="8">The sequence shown here is derived from an EMBL/GenBank/DDBJ whole genome shotgun (WGS) entry which is preliminary data.</text>
</comment>
<dbReference type="Gene3D" id="3.30.60.90">
    <property type="match status" value="3"/>
</dbReference>
<keyword evidence="1" id="KW-0479">Metal-binding</keyword>
<dbReference type="PROSITE" id="PS50135">
    <property type="entry name" value="ZF_ZZ_2"/>
    <property type="match status" value="2"/>
</dbReference>
<reference evidence="8 9" key="1">
    <citation type="submission" date="2022-07" db="EMBL/GenBank/DDBJ databases">
        <title>Genome-wide signatures of adaptation to extreme environments.</title>
        <authorList>
            <person name="Cho C.H."/>
            <person name="Yoon H.S."/>
        </authorList>
    </citation>
    <scope>NUCLEOTIDE SEQUENCE [LARGE SCALE GENOMIC DNA]</scope>
    <source>
        <strain evidence="8 9">DBV 063 E5</strain>
    </source>
</reference>
<organism evidence="8 9">
    <name type="scientific">Cyanidium caldarium</name>
    <name type="common">Red alga</name>
    <dbReference type="NCBI Taxonomy" id="2771"/>
    <lineage>
        <taxon>Eukaryota</taxon>
        <taxon>Rhodophyta</taxon>
        <taxon>Bangiophyceae</taxon>
        <taxon>Cyanidiales</taxon>
        <taxon>Cyanidiaceae</taxon>
        <taxon>Cyanidium</taxon>
    </lineage>
</organism>
<keyword evidence="9" id="KW-1185">Reference proteome</keyword>
<feature type="domain" description="ZZ-type" evidence="7">
    <location>
        <begin position="489"/>
        <end position="545"/>
    </location>
</feature>
<evidence type="ECO:0000256" key="2">
    <source>
        <dbReference type="ARBA" id="ARBA00022771"/>
    </source>
</evidence>
<dbReference type="GO" id="GO:0036396">
    <property type="term" value="C:RNA N6-methyladenosine methyltransferase complex"/>
    <property type="evidence" value="ECO:0007669"/>
    <property type="project" value="TreeGrafter"/>
</dbReference>
<feature type="domain" description="ZZ-type" evidence="7">
    <location>
        <begin position="548"/>
        <end position="614"/>
    </location>
</feature>
<dbReference type="AlphaFoldDB" id="A0AAV9J3L9"/>
<evidence type="ECO:0000313" key="8">
    <source>
        <dbReference type="EMBL" id="KAK4538623.1"/>
    </source>
</evidence>
<keyword evidence="3" id="KW-0862">Zinc</keyword>
<accession>A0AAV9J3L9</accession>
<dbReference type="PANTHER" id="PTHR12829:SF2">
    <property type="entry name" value="N6-ADENOSINE-METHYLTRANSFERASE MT-A70-LIKE"/>
    <property type="match status" value="1"/>
</dbReference>